<dbReference type="OrthoDB" id="9970435at2759"/>
<dbReference type="AlphaFoldDB" id="A0A7J0DSS5"/>
<dbReference type="Pfam" id="PF07059">
    <property type="entry name" value="EDR2_C"/>
    <property type="match status" value="1"/>
</dbReference>
<protein>
    <submittedName>
        <fullName evidence="2">Similar to ENHANCED DISEASE RESISTANCE protein</fullName>
    </submittedName>
</protein>
<feature type="domain" description="Protein ENHANCED DISEASE RESISTANCE 2 C-terminal" evidence="1">
    <location>
        <begin position="144"/>
        <end position="202"/>
    </location>
</feature>
<keyword evidence="3" id="KW-1185">Reference proteome</keyword>
<gene>
    <name evidence="2" type="ORF">Acr_00g0075700</name>
</gene>
<reference evidence="3" key="1">
    <citation type="submission" date="2019-07" db="EMBL/GenBank/DDBJ databases">
        <title>De Novo Assembly of kiwifruit Actinidia rufa.</title>
        <authorList>
            <person name="Sugita-Konishi S."/>
            <person name="Sato K."/>
            <person name="Mori E."/>
            <person name="Abe Y."/>
            <person name="Kisaki G."/>
            <person name="Hamano K."/>
            <person name="Suezawa K."/>
            <person name="Otani M."/>
            <person name="Fukuda T."/>
            <person name="Manabe T."/>
            <person name="Gomi K."/>
            <person name="Tabuchi M."/>
            <person name="Akimitsu K."/>
            <person name="Kataoka I."/>
        </authorList>
    </citation>
    <scope>NUCLEOTIDE SEQUENCE [LARGE SCALE GENOMIC DNA]</scope>
    <source>
        <strain evidence="3">cv. Fuchu</strain>
    </source>
</reference>
<evidence type="ECO:0000313" key="2">
    <source>
        <dbReference type="EMBL" id="GFS41672.1"/>
    </source>
</evidence>
<dbReference type="InterPro" id="IPR009769">
    <property type="entry name" value="EDR2_C"/>
</dbReference>
<organism evidence="2 3">
    <name type="scientific">Actinidia rufa</name>
    <dbReference type="NCBI Taxonomy" id="165716"/>
    <lineage>
        <taxon>Eukaryota</taxon>
        <taxon>Viridiplantae</taxon>
        <taxon>Streptophyta</taxon>
        <taxon>Embryophyta</taxon>
        <taxon>Tracheophyta</taxon>
        <taxon>Spermatophyta</taxon>
        <taxon>Magnoliopsida</taxon>
        <taxon>eudicotyledons</taxon>
        <taxon>Gunneridae</taxon>
        <taxon>Pentapetalae</taxon>
        <taxon>asterids</taxon>
        <taxon>Ericales</taxon>
        <taxon>Actinidiaceae</taxon>
        <taxon>Actinidia</taxon>
    </lineage>
</organism>
<dbReference type="PANTHER" id="PTHR12136:SF47">
    <property type="entry name" value="ENHANCED DISEASE RESISTANCE PROTEIN (DUF1336)"/>
    <property type="match status" value="1"/>
</dbReference>
<evidence type="ECO:0000259" key="1">
    <source>
        <dbReference type="Pfam" id="PF07059"/>
    </source>
</evidence>
<evidence type="ECO:0000313" key="3">
    <source>
        <dbReference type="Proteomes" id="UP000585474"/>
    </source>
</evidence>
<dbReference type="Proteomes" id="UP000585474">
    <property type="component" value="Unassembled WGS sequence"/>
</dbReference>
<dbReference type="EMBL" id="BJWL01000384">
    <property type="protein sequence ID" value="GFS41672.1"/>
    <property type="molecule type" value="Genomic_DNA"/>
</dbReference>
<accession>A0A7J0DSS5</accession>
<name>A0A7J0DSS5_9ERIC</name>
<comment type="caution">
    <text evidence="2">The sequence shown here is derived from an EMBL/GenBank/DDBJ whole genome shotgun (WGS) entry which is preliminary data.</text>
</comment>
<proteinExistence type="predicted"/>
<dbReference type="PANTHER" id="PTHR12136">
    <property type="entry name" value="ENHANCED DISEASE RESISTANCE-RELATED"/>
    <property type="match status" value="1"/>
</dbReference>
<dbReference type="InterPro" id="IPR045096">
    <property type="entry name" value="EDR2-like"/>
</dbReference>
<sequence>MDSSILLSVFVSTRYDKGLKEYIGANPSLRSESSTQFVHSTLSDVSSSSSEYKDAEAADEFYDAIAADLSSDDEDSDNEEIDSKDKKVKLKNISWTIASLALKRTSAPDLSEELDPNVPAIILDPSQYCGSMCQEKDEADSNCWTSPRGKGFMIRGKTYLKDCSKVMGGDPLLKLIAVDWFKVENCISKVALHPSSLVQNQPRLIWVCVKLNVCEVKGKVLQYHACSSFYSSTVLSKAQNGARLGARRGAALLCASPDARRGDLEKAQKGARHLKRCDGAWRGKRRVI</sequence>